<dbReference type="EMBL" id="JAUFQU010000001">
    <property type="protein sequence ID" value="MDN3706752.1"/>
    <property type="molecule type" value="Genomic_DNA"/>
</dbReference>
<accession>A0ABT8CT64</accession>
<dbReference type="RefSeq" id="WP_290362806.1">
    <property type="nucleotide sequence ID" value="NZ_JAUFQU010000001.1"/>
</dbReference>
<protein>
    <submittedName>
        <fullName evidence="2">Uncharacterized protein</fullName>
    </submittedName>
</protein>
<dbReference type="Proteomes" id="UP001242368">
    <property type="component" value="Unassembled WGS sequence"/>
</dbReference>
<reference evidence="3" key="1">
    <citation type="journal article" date="2019" name="Int. J. Syst. Evol. Microbiol.">
        <title>The Global Catalogue of Microorganisms (GCM) 10K type strain sequencing project: providing services to taxonomists for standard genome sequencing and annotation.</title>
        <authorList>
            <consortium name="The Broad Institute Genomics Platform"/>
            <consortium name="The Broad Institute Genome Sequencing Center for Infectious Disease"/>
            <person name="Wu L."/>
            <person name="Ma J."/>
        </authorList>
    </citation>
    <scope>NUCLEOTIDE SEQUENCE [LARGE SCALE GENOMIC DNA]</scope>
    <source>
        <strain evidence="3">CECT 7184</strain>
    </source>
</reference>
<proteinExistence type="predicted"/>
<keyword evidence="3" id="KW-1185">Reference proteome</keyword>
<sequence length="490" mass="56594">MKKISLFLGIFLISYTGFSQSKPTVELNKKLVYSLKDRSSSEQNFGYDISIYLGSKKTNLIEINYASYYYETLMYKEGKRIPLNPFGLERNVVVKNDKMYNSFAESPLFDAKVELVAMNKSDVIFNIPCNYYEIKSTDDNFSSPFFETCLCIDEKNETKNLKSLLPSVSIDGLILALKKIDSDESFELTDMKNVSIKLDFDFDKEYKDLEEKYLAQKAASEAEYEAYAVDSIAVTEAVPYYGEDSYYDYYSDPLCNTYEYFQDMDANLLNIANLIKDTGCTLLYADSDYDGIKDYKREEVIKIYEKHIKSSVKSFVKSKAITKKEGKTLTASLEKVLEAAKKYNPKELESSQAVDAADYAYAVADTAAVAYDEYDFYTKYESVYKDMVSEPVFLAAELNDSKELFKDNMPQYCSELSQKIPQFEDKKLYYEVYNLVGQICDLYIYQNGGYVDYFTTINSFRKSLLEIENKREKMSKKDQKLLKEYLNSLD</sequence>
<evidence type="ECO:0000313" key="2">
    <source>
        <dbReference type="EMBL" id="MDN3706752.1"/>
    </source>
</evidence>
<evidence type="ECO:0000256" key="1">
    <source>
        <dbReference type="SAM" id="Coils"/>
    </source>
</evidence>
<evidence type="ECO:0000313" key="3">
    <source>
        <dbReference type="Proteomes" id="UP001242368"/>
    </source>
</evidence>
<name>A0ABT8CT64_9FLAO</name>
<organism evidence="2 3">
    <name type="scientific">Paenimyroides ceti</name>
    <dbReference type="NCBI Taxonomy" id="395087"/>
    <lineage>
        <taxon>Bacteria</taxon>
        <taxon>Pseudomonadati</taxon>
        <taxon>Bacteroidota</taxon>
        <taxon>Flavobacteriia</taxon>
        <taxon>Flavobacteriales</taxon>
        <taxon>Flavobacteriaceae</taxon>
        <taxon>Paenimyroides</taxon>
    </lineage>
</organism>
<comment type="caution">
    <text evidence="2">The sequence shown here is derived from an EMBL/GenBank/DDBJ whole genome shotgun (WGS) entry which is preliminary data.</text>
</comment>
<feature type="coiled-coil region" evidence="1">
    <location>
        <begin position="457"/>
        <end position="484"/>
    </location>
</feature>
<gene>
    <name evidence="2" type="ORF">QW060_06355</name>
</gene>
<keyword evidence="1" id="KW-0175">Coiled coil</keyword>